<evidence type="ECO:0000256" key="1">
    <source>
        <dbReference type="ARBA" id="ARBA00039658"/>
    </source>
</evidence>
<evidence type="ECO:0000313" key="4">
    <source>
        <dbReference type="Proteomes" id="UP001174136"/>
    </source>
</evidence>
<accession>A0AA47P8X2</accession>
<dbReference type="Pfam" id="PF00665">
    <property type="entry name" value="rve"/>
    <property type="match status" value="1"/>
</dbReference>
<dbReference type="GO" id="GO:0003676">
    <property type="term" value="F:nucleic acid binding"/>
    <property type="evidence" value="ECO:0007669"/>
    <property type="project" value="InterPro"/>
</dbReference>
<evidence type="ECO:0000313" key="3">
    <source>
        <dbReference type="EMBL" id="KAK0152645.1"/>
    </source>
</evidence>
<gene>
    <name evidence="3" type="primary">Tf2-6_2</name>
    <name evidence="3" type="ORF">N1851_005827</name>
</gene>
<dbReference type="AlphaFoldDB" id="A0AA47P8X2"/>
<dbReference type="EMBL" id="JAOPHQ010000928">
    <property type="protein sequence ID" value="KAK0152645.1"/>
    <property type="molecule type" value="Genomic_DNA"/>
</dbReference>
<dbReference type="PANTHER" id="PTHR37984:SF15">
    <property type="entry name" value="INTEGRASE CATALYTIC DOMAIN-CONTAINING PROTEIN"/>
    <property type="match status" value="1"/>
</dbReference>
<dbReference type="SUPFAM" id="SSF53098">
    <property type="entry name" value="Ribonuclease H-like"/>
    <property type="match status" value="1"/>
</dbReference>
<proteinExistence type="predicted"/>
<comment type="caution">
    <text evidence="3">The sequence shown here is derived from an EMBL/GenBank/DDBJ whole genome shotgun (WGS) entry which is preliminary data.</text>
</comment>
<dbReference type="SUPFAM" id="SSF56672">
    <property type="entry name" value="DNA/RNA polymerases"/>
    <property type="match status" value="1"/>
</dbReference>
<organism evidence="3 4">
    <name type="scientific">Merluccius polli</name>
    <name type="common">Benguela hake</name>
    <name type="synonym">Merluccius cadenati</name>
    <dbReference type="NCBI Taxonomy" id="89951"/>
    <lineage>
        <taxon>Eukaryota</taxon>
        <taxon>Metazoa</taxon>
        <taxon>Chordata</taxon>
        <taxon>Craniata</taxon>
        <taxon>Vertebrata</taxon>
        <taxon>Euteleostomi</taxon>
        <taxon>Actinopterygii</taxon>
        <taxon>Neopterygii</taxon>
        <taxon>Teleostei</taxon>
        <taxon>Neoteleostei</taxon>
        <taxon>Acanthomorphata</taxon>
        <taxon>Zeiogadaria</taxon>
        <taxon>Gadariae</taxon>
        <taxon>Gadiformes</taxon>
        <taxon>Gadoidei</taxon>
        <taxon>Merlucciidae</taxon>
        <taxon>Merluccius</taxon>
    </lineage>
</organism>
<dbReference type="InterPro" id="IPR012337">
    <property type="entry name" value="RNaseH-like_sf"/>
</dbReference>
<dbReference type="Proteomes" id="UP001174136">
    <property type="component" value="Unassembled WGS sequence"/>
</dbReference>
<protein>
    <recommendedName>
        <fullName evidence="1">Gypsy retrotransposon integrase-like protein 1</fullName>
    </recommendedName>
</protein>
<evidence type="ECO:0000259" key="2">
    <source>
        <dbReference type="PROSITE" id="PS50994"/>
    </source>
</evidence>
<dbReference type="Gene3D" id="3.30.420.10">
    <property type="entry name" value="Ribonuclease H-like superfamily/Ribonuclease H"/>
    <property type="match status" value="1"/>
</dbReference>
<feature type="domain" description="Integrase catalytic" evidence="2">
    <location>
        <begin position="509"/>
        <end position="615"/>
    </location>
</feature>
<reference evidence="3" key="1">
    <citation type="journal article" date="2023" name="Front. Mar. Sci.">
        <title>A new Merluccius polli reference genome to investigate the effects of global change in West African waters.</title>
        <authorList>
            <person name="Mateo J.L."/>
            <person name="Blanco-Fernandez C."/>
            <person name="Garcia-Vazquez E."/>
            <person name="Machado-Schiaffino G."/>
        </authorList>
    </citation>
    <scope>NUCLEOTIDE SEQUENCE</scope>
    <source>
        <strain evidence="3">C29</strain>
        <tissue evidence="3">Fin</tissue>
    </source>
</reference>
<dbReference type="Gene3D" id="1.10.340.70">
    <property type="match status" value="1"/>
</dbReference>
<dbReference type="InterPro" id="IPR041588">
    <property type="entry name" value="Integrase_H2C2"/>
</dbReference>
<keyword evidence="4" id="KW-1185">Reference proteome</keyword>
<dbReference type="InterPro" id="IPR036397">
    <property type="entry name" value="RNaseH_sf"/>
</dbReference>
<dbReference type="Gene3D" id="3.30.70.270">
    <property type="match status" value="1"/>
</dbReference>
<dbReference type="PROSITE" id="PS50994">
    <property type="entry name" value="INTEGRASE"/>
    <property type="match status" value="1"/>
</dbReference>
<dbReference type="Pfam" id="PF17921">
    <property type="entry name" value="Integrase_H2C2"/>
    <property type="match status" value="1"/>
</dbReference>
<dbReference type="InterPro" id="IPR043128">
    <property type="entry name" value="Rev_trsase/Diguanyl_cyclase"/>
</dbReference>
<dbReference type="InterPro" id="IPR050951">
    <property type="entry name" value="Retrovirus_Pol_polyprotein"/>
</dbReference>
<sequence length="615" mass="68856">MTRDTADDYVIVGCGGHRVSPKDMYDLDVTVYGCRMVVPVMVVPGQTEQMILGSNAIKHILTQLKSTDGYWRLVSSPDNGRTDDHCQFLSLLSNTERWRGECIPDKVGTVKVKSCVTLKPQSEHLVWGKLPESAVMSVGSTVVVEPTQSKARPKQILVGRVITPLWGDRWVPVKVINPTDRTVVLRRNAKIADVSPCIAVEDLPKAEEVKCNMQCVQSEDVHLRSEEDMVYPEKVRAINDLQVTGLMESDGKTPCPSKIRSFLGMVMYYQSFIEACSAKAKPLFRLTVEPEVFRVSNNCQAVVDDGGETSDEPVWGAVTPDTRGSVAPEEVAAILNAQSTGGVSHVIGTDAAFSLLQKEDQSAALPQSQLVSRQEQDSTISRVVYFVQRHKRPTKRERAVESHGVIKLLKHWSRLTIQNGMLYKIRKDPQMDKKIFQLIVPDSLKREVLQGLHDSAGHQGQHRTLSLVRQRFFWSGMERDVVNYVQSCQRCIVGKTPEPHSRAPLKNIVTSEPMELVCIDFWTAEQGNKSVDVLVVTDHFSKMAHAFPCKNQTAKQVARRLWNDFFLIYGFPRRIHSDQGANFESKLIKELLEMAGVQKSHTTPYHPMGNGVTAI</sequence>
<dbReference type="InterPro" id="IPR001584">
    <property type="entry name" value="Integrase_cat-core"/>
</dbReference>
<dbReference type="FunFam" id="1.10.340.70:FF:000001">
    <property type="entry name" value="Retrovirus-related Pol polyprotein from transposon gypsy-like Protein"/>
    <property type="match status" value="1"/>
</dbReference>
<name>A0AA47P8X2_MERPO</name>
<dbReference type="GO" id="GO:0015074">
    <property type="term" value="P:DNA integration"/>
    <property type="evidence" value="ECO:0007669"/>
    <property type="project" value="InterPro"/>
</dbReference>
<dbReference type="PANTHER" id="PTHR37984">
    <property type="entry name" value="PROTEIN CBG26694"/>
    <property type="match status" value="1"/>
</dbReference>
<dbReference type="InterPro" id="IPR043502">
    <property type="entry name" value="DNA/RNA_pol_sf"/>
</dbReference>